<reference evidence="5" key="1">
    <citation type="submission" date="2019-08" db="EMBL/GenBank/DDBJ databases">
        <authorList>
            <person name="Kucharzyk K."/>
            <person name="Murdoch R.W."/>
            <person name="Higgins S."/>
            <person name="Loffler F."/>
        </authorList>
    </citation>
    <scope>NUCLEOTIDE SEQUENCE</scope>
</reference>
<evidence type="ECO:0000256" key="3">
    <source>
        <dbReference type="ARBA" id="ARBA00023163"/>
    </source>
</evidence>
<dbReference type="PANTHER" id="PTHR43537">
    <property type="entry name" value="TRANSCRIPTIONAL REGULATOR, GNTR FAMILY"/>
    <property type="match status" value="1"/>
</dbReference>
<name>A0A645ANJ9_9ZZZZ</name>
<dbReference type="SMART" id="SM00895">
    <property type="entry name" value="FCD"/>
    <property type="match status" value="1"/>
</dbReference>
<organism evidence="5">
    <name type="scientific">bioreactor metagenome</name>
    <dbReference type="NCBI Taxonomy" id="1076179"/>
    <lineage>
        <taxon>unclassified sequences</taxon>
        <taxon>metagenomes</taxon>
        <taxon>ecological metagenomes</taxon>
    </lineage>
</organism>
<dbReference type="InterPro" id="IPR000524">
    <property type="entry name" value="Tscrpt_reg_HTH_GntR"/>
</dbReference>
<evidence type="ECO:0000313" key="5">
    <source>
        <dbReference type="EMBL" id="MPM51174.1"/>
    </source>
</evidence>
<dbReference type="AlphaFoldDB" id="A0A645ANJ9"/>
<keyword evidence="1" id="KW-0805">Transcription regulation</keyword>
<dbReference type="SMART" id="SM00345">
    <property type="entry name" value="HTH_GNTR"/>
    <property type="match status" value="1"/>
</dbReference>
<evidence type="ECO:0000256" key="1">
    <source>
        <dbReference type="ARBA" id="ARBA00023015"/>
    </source>
</evidence>
<dbReference type="EMBL" id="VSSQ01013294">
    <property type="protein sequence ID" value="MPM51174.1"/>
    <property type="molecule type" value="Genomic_DNA"/>
</dbReference>
<dbReference type="PROSITE" id="PS50949">
    <property type="entry name" value="HTH_GNTR"/>
    <property type="match status" value="1"/>
</dbReference>
<dbReference type="GO" id="GO:0003700">
    <property type="term" value="F:DNA-binding transcription factor activity"/>
    <property type="evidence" value="ECO:0007669"/>
    <property type="project" value="InterPro"/>
</dbReference>
<evidence type="ECO:0000259" key="4">
    <source>
        <dbReference type="PROSITE" id="PS50949"/>
    </source>
</evidence>
<gene>
    <name evidence="5" type="primary">nanR_15</name>
    <name evidence="5" type="ORF">SDC9_97921</name>
</gene>
<dbReference type="Pfam" id="PF00392">
    <property type="entry name" value="GntR"/>
    <property type="match status" value="1"/>
</dbReference>
<dbReference type="InterPro" id="IPR011711">
    <property type="entry name" value="GntR_C"/>
</dbReference>
<dbReference type="InterPro" id="IPR036390">
    <property type="entry name" value="WH_DNA-bd_sf"/>
</dbReference>
<dbReference type="SUPFAM" id="SSF48008">
    <property type="entry name" value="GntR ligand-binding domain-like"/>
    <property type="match status" value="1"/>
</dbReference>
<keyword evidence="2" id="KW-0238">DNA-binding</keyword>
<proteinExistence type="predicted"/>
<dbReference type="Gene3D" id="1.20.120.530">
    <property type="entry name" value="GntR ligand-binding domain-like"/>
    <property type="match status" value="1"/>
</dbReference>
<protein>
    <submittedName>
        <fullName evidence="5">Transcriptional regulator NanR</fullName>
    </submittedName>
</protein>
<dbReference type="InterPro" id="IPR008920">
    <property type="entry name" value="TF_FadR/GntR_C"/>
</dbReference>
<dbReference type="GO" id="GO:0003677">
    <property type="term" value="F:DNA binding"/>
    <property type="evidence" value="ECO:0007669"/>
    <property type="project" value="UniProtKB-KW"/>
</dbReference>
<dbReference type="PANTHER" id="PTHR43537:SF5">
    <property type="entry name" value="UXU OPERON TRANSCRIPTIONAL REGULATOR"/>
    <property type="match status" value="1"/>
</dbReference>
<dbReference type="CDD" id="cd07377">
    <property type="entry name" value="WHTH_GntR"/>
    <property type="match status" value="1"/>
</dbReference>
<evidence type="ECO:0000256" key="2">
    <source>
        <dbReference type="ARBA" id="ARBA00023125"/>
    </source>
</evidence>
<dbReference type="SUPFAM" id="SSF46785">
    <property type="entry name" value="Winged helix' DNA-binding domain"/>
    <property type="match status" value="1"/>
</dbReference>
<accession>A0A645ANJ9</accession>
<keyword evidence="3" id="KW-0804">Transcription</keyword>
<feature type="domain" description="HTH gntR-type" evidence="4">
    <location>
        <begin position="19"/>
        <end position="87"/>
    </location>
</feature>
<dbReference type="Gene3D" id="1.10.10.10">
    <property type="entry name" value="Winged helix-like DNA-binding domain superfamily/Winged helix DNA-binding domain"/>
    <property type="match status" value="1"/>
</dbReference>
<dbReference type="PRINTS" id="PR00035">
    <property type="entry name" value="HTHGNTR"/>
</dbReference>
<comment type="caution">
    <text evidence="5">The sequence shown here is derived from an EMBL/GenBank/DDBJ whole genome shotgun (WGS) entry which is preliminary data.</text>
</comment>
<sequence>MAASHLEYMFVEDSMESTSLVSDEIYNDLFTKINSGIWKIGDKIPSENQIAKERNISRVSVRTAIHKLQAQGMIITKPGKGSFVAKNQEDINASQFSAYTLDLSAEDYRHMIELRRALEFTSIDLVCKNGSEQDIERLRKALFAIQHASNDKEYIDADFNFHYSIILGSHNPVFIHIYDLCREILFKYFTELFGDNRDNNWENAKQRHLEIFTAIEARDAKTAIQIIENTFEFNRNRLARFFKNENRIV</sequence>
<dbReference type="InterPro" id="IPR036388">
    <property type="entry name" value="WH-like_DNA-bd_sf"/>
</dbReference>
<dbReference type="Pfam" id="PF07729">
    <property type="entry name" value="FCD"/>
    <property type="match status" value="1"/>
</dbReference>